<comment type="caution">
    <text evidence="1">The sequence shown here is derived from an EMBL/GenBank/DDBJ whole genome shotgun (WGS) entry which is preliminary data.</text>
</comment>
<gene>
    <name evidence="1" type="ORF">I2F25_02720</name>
</gene>
<sequence>MGWTVNPSDFSKMVESDLTERQRDIALTALTGIVYQSPVDKGVFRGSHNLSIGQPDYNYNPNNADKTGQATISKGISKLNGLVPFTTVYIQTNAPQAMKIEYGAFTEKPETAKTINGYSKQAPKGLYGLTFQLVQEKYK</sequence>
<name>A0ABU6DQ39_9GAMM</name>
<dbReference type="RefSeq" id="WP_325774561.1">
    <property type="nucleotide sequence ID" value="NZ_VTDN01000002.1"/>
</dbReference>
<evidence type="ECO:0000313" key="1">
    <source>
        <dbReference type="EMBL" id="MEB5475980.1"/>
    </source>
</evidence>
<dbReference type="EMBL" id="VTDN01000002">
    <property type="protein sequence ID" value="MEB5475980.1"/>
    <property type="molecule type" value="Genomic_DNA"/>
</dbReference>
<dbReference type="Proteomes" id="UP001339883">
    <property type="component" value="Unassembled WGS sequence"/>
</dbReference>
<proteinExistence type="predicted"/>
<reference evidence="1 2" key="1">
    <citation type="submission" date="2019-08" db="EMBL/GenBank/DDBJ databases">
        <title>Five species of Acinetobacter isolated from floral nectar and animal pollinators.</title>
        <authorList>
            <person name="Hendry T.A."/>
        </authorList>
    </citation>
    <scope>NUCLEOTIDE SEQUENCE [LARGE SCALE GENOMIC DNA]</scope>
    <source>
        <strain evidence="1 2">MD18.27</strain>
    </source>
</reference>
<keyword evidence="2" id="KW-1185">Reference proteome</keyword>
<organism evidence="1 2">
    <name type="scientific">Acinetobacter pollinis</name>
    <dbReference type="NCBI Taxonomy" id="2605270"/>
    <lineage>
        <taxon>Bacteria</taxon>
        <taxon>Pseudomonadati</taxon>
        <taxon>Pseudomonadota</taxon>
        <taxon>Gammaproteobacteria</taxon>
        <taxon>Moraxellales</taxon>
        <taxon>Moraxellaceae</taxon>
        <taxon>Acinetobacter</taxon>
    </lineage>
</organism>
<evidence type="ECO:0008006" key="3">
    <source>
        <dbReference type="Google" id="ProtNLM"/>
    </source>
</evidence>
<evidence type="ECO:0000313" key="2">
    <source>
        <dbReference type="Proteomes" id="UP001339883"/>
    </source>
</evidence>
<protein>
    <recommendedName>
        <fullName evidence="3">HK97 gp10 family phage protein</fullName>
    </recommendedName>
</protein>
<accession>A0ABU6DQ39</accession>